<keyword evidence="1" id="KW-0472">Membrane</keyword>
<dbReference type="RefSeq" id="WP_039679114.1">
    <property type="nucleotide sequence ID" value="NZ_JAXECK010000012.1"/>
</dbReference>
<proteinExistence type="predicted"/>
<feature type="transmembrane region" description="Helical" evidence="1">
    <location>
        <begin position="40"/>
        <end position="61"/>
    </location>
</feature>
<protein>
    <submittedName>
        <fullName evidence="2">Uncharacterized protein</fullName>
    </submittedName>
</protein>
<dbReference type="OrthoDB" id="9807022at2"/>
<sequence>MWLDNLLSYLSKHSTNMWLVHMFFYMIFFKDLVYAPKYPMLIFIWLVVLCLGASYLINLIYKPIISLLDENLEKIEQNRRGLSKSVTAE</sequence>
<dbReference type="STRING" id="1577792.QX51_06660"/>
<evidence type="ECO:0000313" key="3">
    <source>
        <dbReference type="Proteomes" id="UP000031189"/>
    </source>
</evidence>
<keyword evidence="3" id="KW-1185">Reference proteome</keyword>
<gene>
    <name evidence="2" type="ORF">QX51_06660</name>
</gene>
<evidence type="ECO:0000256" key="1">
    <source>
        <dbReference type="SAM" id="Phobius"/>
    </source>
</evidence>
<keyword evidence="1" id="KW-0812">Transmembrane</keyword>
<name>A0A0B3W612_9FIRM</name>
<accession>A0A0B3W612</accession>
<feature type="transmembrane region" description="Helical" evidence="1">
    <location>
        <begin position="15"/>
        <end position="33"/>
    </location>
</feature>
<reference evidence="2 3" key="1">
    <citation type="submission" date="2014-12" db="EMBL/GenBank/DDBJ databases">
        <title>Draft genome sequence of Terrisporobacter sp. 08-306576, isolated from the blood culture of a bacteremia patient.</title>
        <authorList>
            <person name="Lund L.C."/>
            <person name="Sydenham T.V."/>
            <person name="Hogh S.V."/>
            <person name="Skov M.N."/>
            <person name="Kemp M."/>
            <person name="Justesen U.S."/>
        </authorList>
    </citation>
    <scope>NUCLEOTIDE SEQUENCE [LARGE SCALE GENOMIC DNA]</scope>
    <source>
        <strain evidence="2 3">08-306576</strain>
    </source>
</reference>
<comment type="caution">
    <text evidence="2">The sequence shown here is derived from an EMBL/GenBank/DDBJ whole genome shotgun (WGS) entry which is preliminary data.</text>
</comment>
<dbReference type="EMBL" id="JWHR01000064">
    <property type="protein sequence ID" value="KHS57832.1"/>
    <property type="molecule type" value="Genomic_DNA"/>
</dbReference>
<organism evidence="2 3">
    <name type="scientific">Terrisporobacter othiniensis</name>
    <dbReference type="NCBI Taxonomy" id="1577792"/>
    <lineage>
        <taxon>Bacteria</taxon>
        <taxon>Bacillati</taxon>
        <taxon>Bacillota</taxon>
        <taxon>Clostridia</taxon>
        <taxon>Peptostreptococcales</taxon>
        <taxon>Peptostreptococcaceae</taxon>
        <taxon>Terrisporobacter</taxon>
    </lineage>
</organism>
<keyword evidence="1" id="KW-1133">Transmembrane helix</keyword>
<dbReference type="Proteomes" id="UP000031189">
    <property type="component" value="Unassembled WGS sequence"/>
</dbReference>
<dbReference type="AlphaFoldDB" id="A0A0B3W612"/>
<evidence type="ECO:0000313" key="2">
    <source>
        <dbReference type="EMBL" id="KHS57832.1"/>
    </source>
</evidence>